<gene>
    <name evidence="7" type="ORF">SAMN02745168_1069</name>
</gene>
<feature type="transmembrane region" description="Helical" evidence="6">
    <location>
        <begin position="244"/>
        <end position="261"/>
    </location>
</feature>
<keyword evidence="2" id="KW-1003">Cell membrane</keyword>
<comment type="subcellular location">
    <subcellularLocation>
        <location evidence="1">Cell membrane</location>
        <topology evidence="1">Multi-pass membrane protein</topology>
    </subcellularLocation>
</comment>
<evidence type="ECO:0000256" key="1">
    <source>
        <dbReference type="ARBA" id="ARBA00004651"/>
    </source>
</evidence>
<dbReference type="Proteomes" id="UP000192790">
    <property type="component" value="Unassembled WGS sequence"/>
</dbReference>
<dbReference type="GO" id="GO:0022857">
    <property type="term" value="F:transmembrane transporter activity"/>
    <property type="evidence" value="ECO:0007669"/>
    <property type="project" value="InterPro"/>
</dbReference>
<organism evidence="7 8">
    <name type="scientific">Papillibacter cinnamivorans DSM 12816</name>
    <dbReference type="NCBI Taxonomy" id="1122930"/>
    <lineage>
        <taxon>Bacteria</taxon>
        <taxon>Bacillati</taxon>
        <taxon>Bacillota</taxon>
        <taxon>Clostridia</taxon>
        <taxon>Eubacteriales</taxon>
        <taxon>Oscillospiraceae</taxon>
        <taxon>Papillibacter</taxon>
    </lineage>
</organism>
<proteinExistence type="predicted"/>
<dbReference type="AlphaFoldDB" id="A0A1W1ZHH5"/>
<dbReference type="Pfam" id="PF02653">
    <property type="entry name" value="BPD_transp_2"/>
    <property type="match status" value="1"/>
</dbReference>
<keyword evidence="4 6" id="KW-1133">Transmembrane helix</keyword>
<dbReference type="PANTHER" id="PTHR32196">
    <property type="entry name" value="ABC TRANSPORTER PERMEASE PROTEIN YPHD-RELATED-RELATED"/>
    <property type="match status" value="1"/>
</dbReference>
<feature type="transmembrane region" description="Helical" evidence="6">
    <location>
        <begin position="185"/>
        <end position="203"/>
    </location>
</feature>
<accession>A0A1W1ZHH5</accession>
<feature type="transmembrane region" description="Helical" evidence="6">
    <location>
        <begin position="86"/>
        <end position="112"/>
    </location>
</feature>
<feature type="transmembrane region" description="Helical" evidence="6">
    <location>
        <begin position="267"/>
        <end position="286"/>
    </location>
</feature>
<feature type="transmembrane region" description="Helical" evidence="6">
    <location>
        <begin position="12"/>
        <end position="30"/>
    </location>
</feature>
<evidence type="ECO:0000256" key="5">
    <source>
        <dbReference type="ARBA" id="ARBA00023136"/>
    </source>
</evidence>
<evidence type="ECO:0000313" key="7">
    <source>
        <dbReference type="EMBL" id="SMC47531.1"/>
    </source>
</evidence>
<keyword evidence="5 6" id="KW-0472">Membrane</keyword>
<feature type="transmembrane region" description="Helical" evidence="6">
    <location>
        <begin position="37"/>
        <end position="55"/>
    </location>
</feature>
<dbReference type="InterPro" id="IPR001851">
    <property type="entry name" value="ABC_transp_permease"/>
</dbReference>
<dbReference type="CDD" id="cd06574">
    <property type="entry name" value="TM_PBP1_branched-chain-AA_like"/>
    <property type="match status" value="1"/>
</dbReference>
<name>A0A1W1ZHH5_9FIRM</name>
<evidence type="ECO:0000256" key="3">
    <source>
        <dbReference type="ARBA" id="ARBA00022692"/>
    </source>
</evidence>
<keyword evidence="8" id="KW-1185">Reference proteome</keyword>
<keyword evidence="3 6" id="KW-0812">Transmembrane</keyword>
<evidence type="ECO:0000313" key="8">
    <source>
        <dbReference type="Proteomes" id="UP000192790"/>
    </source>
</evidence>
<evidence type="ECO:0000256" key="6">
    <source>
        <dbReference type="SAM" id="Phobius"/>
    </source>
</evidence>
<evidence type="ECO:0000256" key="2">
    <source>
        <dbReference type="ARBA" id="ARBA00022475"/>
    </source>
</evidence>
<reference evidence="7 8" key="1">
    <citation type="submission" date="2017-04" db="EMBL/GenBank/DDBJ databases">
        <authorList>
            <person name="Afonso C.L."/>
            <person name="Miller P.J."/>
            <person name="Scott M.A."/>
            <person name="Spackman E."/>
            <person name="Goraichik I."/>
            <person name="Dimitrov K.M."/>
            <person name="Suarez D.L."/>
            <person name="Swayne D.E."/>
        </authorList>
    </citation>
    <scope>NUCLEOTIDE SEQUENCE [LARGE SCALE GENOMIC DNA]</scope>
    <source>
        <strain evidence="7 8">DSM 12816</strain>
    </source>
</reference>
<feature type="transmembrane region" description="Helical" evidence="6">
    <location>
        <begin position="132"/>
        <end position="151"/>
    </location>
</feature>
<feature type="transmembrane region" description="Helical" evidence="6">
    <location>
        <begin position="209"/>
        <end position="232"/>
    </location>
</feature>
<dbReference type="EMBL" id="FWXW01000002">
    <property type="protein sequence ID" value="SMC47531.1"/>
    <property type="molecule type" value="Genomic_DNA"/>
</dbReference>
<dbReference type="GO" id="GO:0005886">
    <property type="term" value="C:plasma membrane"/>
    <property type="evidence" value="ECO:0007669"/>
    <property type="project" value="UniProtKB-SubCell"/>
</dbReference>
<protein>
    <submittedName>
        <fullName evidence="7">Putative ABC transport system permease protein</fullName>
    </submittedName>
</protein>
<dbReference type="STRING" id="1122930.SAMN02745168_1069"/>
<evidence type="ECO:0000256" key="4">
    <source>
        <dbReference type="ARBA" id="ARBA00022989"/>
    </source>
</evidence>
<sequence length="299" mass="31297">MGLIKNVLEEGFIYGIMAMGVTVSYSILKFPDLSVDGTFPLGACITAVLILAGVNPWLACAAAFLCGAAAGCVTGLLHVKLRITDLLSGILVMTAMWSVNLVITGGSAVKPFYNMPTIFNSGIASMLPKGIYTYRILIIAFVAALVVKLLLDRYLRTKSGLILQATGDNTRFVTSLAINPGRMKILGLAIGNGLTALSGSILAQQGEYANISSGTGMVVMGLASVIIGTSLLKRVSFLKLTTMAVLGSIAYKACLVAAMKLGLPTNYLKLLMAVLLTVALVSNGVLKRGKEAQLDESIG</sequence>
<dbReference type="PANTHER" id="PTHR32196:SF69">
    <property type="entry name" value="BRANCHED-CHAIN AMINO ACID TRANSPORT SYSTEM, PERMEASE PROTEIN"/>
    <property type="match status" value="1"/>
</dbReference>